<dbReference type="SUPFAM" id="SSF51126">
    <property type="entry name" value="Pectin lyase-like"/>
    <property type="match status" value="1"/>
</dbReference>
<dbReference type="EMBL" id="CP058555">
    <property type="protein sequence ID" value="QMV70082.1"/>
    <property type="molecule type" value="Genomic_DNA"/>
</dbReference>
<evidence type="ECO:0000256" key="3">
    <source>
        <dbReference type="ARBA" id="ARBA00023085"/>
    </source>
</evidence>
<name>A0A7G5E7V7_9SPHI</name>
<dbReference type="AlphaFoldDB" id="A0A7G5E7V7"/>
<protein>
    <recommendedName>
        <fullName evidence="4">Pectinesterase catalytic domain-containing protein</fullName>
    </recommendedName>
</protein>
<dbReference type="PANTHER" id="PTHR31321:SF57">
    <property type="entry name" value="PECTINESTERASE 53-RELATED"/>
    <property type="match status" value="1"/>
</dbReference>
<evidence type="ECO:0000313" key="6">
    <source>
        <dbReference type="Proteomes" id="UP000515450"/>
    </source>
</evidence>
<dbReference type="InterPro" id="IPR011050">
    <property type="entry name" value="Pectin_lyase_fold/virulence"/>
</dbReference>
<dbReference type="PANTHER" id="PTHR31321">
    <property type="entry name" value="ACYL-COA THIOESTER HYDROLASE YBHC-RELATED"/>
    <property type="match status" value="1"/>
</dbReference>
<dbReference type="GO" id="GO:0030599">
    <property type="term" value="F:pectinesterase activity"/>
    <property type="evidence" value="ECO:0007669"/>
    <property type="project" value="InterPro"/>
</dbReference>
<dbReference type="RefSeq" id="WP_182330611.1">
    <property type="nucleotide sequence ID" value="NZ_CP058555.1"/>
</dbReference>
<keyword evidence="3" id="KW-0063">Aspartyl esterase</keyword>
<proteinExistence type="inferred from homology"/>
<dbReference type="Proteomes" id="UP000515450">
    <property type="component" value="Chromosome"/>
</dbReference>
<dbReference type="Gene3D" id="2.160.20.10">
    <property type="entry name" value="Single-stranded right-handed beta-helix, Pectin lyase-like"/>
    <property type="match status" value="2"/>
</dbReference>
<evidence type="ECO:0000259" key="4">
    <source>
        <dbReference type="Pfam" id="PF01095"/>
    </source>
</evidence>
<feature type="domain" description="Pectinesterase catalytic" evidence="4">
    <location>
        <begin position="128"/>
        <end position="192"/>
    </location>
</feature>
<dbReference type="InterPro" id="IPR000070">
    <property type="entry name" value="Pectinesterase_cat"/>
</dbReference>
<evidence type="ECO:0000313" key="5">
    <source>
        <dbReference type="EMBL" id="QMV70082.1"/>
    </source>
</evidence>
<accession>A0A7G5E7V7</accession>
<gene>
    <name evidence="5" type="ORF">HS960_21560</name>
</gene>
<evidence type="ECO:0000256" key="2">
    <source>
        <dbReference type="ARBA" id="ARBA00022801"/>
    </source>
</evidence>
<reference evidence="5 6" key="1">
    <citation type="journal article" date="2020" name="G3 (Bethesda)">
        <title>CeMbio - The Caenorhabditis elegans Microbiome Resource.</title>
        <authorList>
            <person name="Dirksen P."/>
            <person name="Assie A."/>
            <person name="Zimmermann J."/>
            <person name="Zhang F."/>
            <person name="Tietje A.M."/>
            <person name="Marsh S.A."/>
            <person name="Felix M.A."/>
            <person name="Shapira M."/>
            <person name="Kaleta C."/>
            <person name="Schulenburg H."/>
            <person name="Samuel B."/>
        </authorList>
    </citation>
    <scope>NUCLEOTIDE SEQUENCE [LARGE SCALE GENOMIC DNA]</scope>
    <source>
        <strain evidence="5 6">BIGb0170</strain>
    </source>
</reference>
<dbReference type="GO" id="GO:0042545">
    <property type="term" value="P:cell wall modification"/>
    <property type="evidence" value="ECO:0007669"/>
    <property type="project" value="InterPro"/>
</dbReference>
<sequence length="215" mass="24954">MRTIILSFFLIPFFLFAAEVKSYDFVVAKDGTGNFTTIQDAIDAVPDFRKKETEIYIKNGTYREKIILPGSKQFVTLVGEDKFKTIISYDDYAQKKNRFGEKMGTSGSASFYCYGDDFTAINLSFENLGRPWRPYAKVIFMHCNLPKFIEDKGWHNWGKESNEKTAYFAEYKNKGAGSMSQNRVKWSCLLTDREADSLNFQRVFKDWVPNLTFDR</sequence>
<evidence type="ECO:0000256" key="1">
    <source>
        <dbReference type="ARBA" id="ARBA00008891"/>
    </source>
</evidence>
<dbReference type="Pfam" id="PF01095">
    <property type="entry name" value="Pectinesterase"/>
    <property type="match status" value="2"/>
</dbReference>
<keyword evidence="2" id="KW-0378">Hydrolase</keyword>
<feature type="domain" description="Pectinesterase catalytic" evidence="4">
    <location>
        <begin position="24"/>
        <end position="127"/>
    </location>
</feature>
<comment type="similarity">
    <text evidence="1">Belongs to the pectinesterase family.</text>
</comment>
<keyword evidence="6" id="KW-1185">Reference proteome</keyword>
<dbReference type="InterPro" id="IPR012334">
    <property type="entry name" value="Pectin_lyas_fold"/>
</dbReference>
<dbReference type="GO" id="GO:0009279">
    <property type="term" value="C:cell outer membrane"/>
    <property type="evidence" value="ECO:0007669"/>
    <property type="project" value="TreeGrafter"/>
</dbReference>
<organism evidence="5 6">
    <name type="scientific">Sphingobacterium paramultivorum</name>
    <dbReference type="NCBI Taxonomy" id="2886510"/>
    <lineage>
        <taxon>Bacteria</taxon>
        <taxon>Pseudomonadati</taxon>
        <taxon>Bacteroidota</taxon>
        <taxon>Sphingobacteriia</taxon>
        <taxon>Sphingobacteriales</taxon>
        <taxon>Sphingobacteriaceae</taxon>
        <taxon>Sphingobacterium</taxon>
    </lineage>
</organism>